<name>A0A8S2F2A9_9BILA</name>
<evidence type="ECO:0000256" key="1">
    <source>
        <dbReference type="SAM" id="MobiDB-lite"/>
    </source>
</evidence>
<dbReference type="AlphaFoldDB" id="A0A8S2F2A9"/>
<dbReference type="InterPro" id="IPR001849">
    <property type="entry name" value="PH_domain"/>
</dbReference>
<feature type="region of interest" description="Disordered" evidence="1">
    <location>
        <begin position="57"/>
        <end position="80"/>
    </location>
</feature>
<evidence type="ECO:0000313" key="3">
    <source>
        <dbReference type="EMBL" id="CAF1322833.1"/>
    </source>
</evidence>
<dbReference type="Proteomes" id="UP000677228">
    <property type="component" value="Unassembled WGS sequence"/>
</dbReference>
<feature type="compositionally biased region" description="Polar residues" evidence="1">
    <location>
        <begin position="122"/>
        <end position="134"/>
    </location>
</feature>
<dbReference type="EMBL" id="CAJOBA010042451">
    <property type="protein sequence ID" value="CAF4133300.1"/>
    <property type="molecule type" value="Genomic_DNA"/>
</dbReference>
<dbReference type="SUPFAM" id="SSF50729">
    <property type="entry name" value="PH domain-like"/>
    <property type="match status" value="1"/>
</dbReference>
<accession>A0A8S2F2A9</accession>
<dbReference type="PROSITE" id="PS50003">
    <property type="entry name" value="PH_DOMAIN"/>
    <property type="match status" value="1"/>
</dbReference>
<feature type="region of interest" description="Disordered" evidence="1">
    <location>
        <begin position="113"/>
        <end position="134"/>
    </location>
</feature>
<evidence type="ECO:0000259" key="2">
    <source>
        <dbReference type="PROSITE" id="PS50003"/>
    </source>
</evidence>
<organism evidence="3 5">
    <name type="scientific">Didymodactylos carnosus</name>
    <dbReference type="NCBI Taxonomy" id="1234261"/>
    <lineage>
        <taxon>Eukaryota</taxon>
        <taxon>Metazoa</taxon>
        <taxon>Spiralia</taxon>
        <taxon>Gnathifera</taxon>
        <taxon>Rotifera</taxon>
        <taxon>Eurotatoria</taxon>
        <taxon>Bdelloidea</taxon>
        <taxon>Philodinida</taxon>
        <taxon>Philodinidae</taxon>
        <taxon>Didymodactylos</taxon>
    </lineage>
</organism>
<gene>
    <name evidence="3" type="ORF">OVA965_LOCUS29520</name>
    <name evidence="4" type="ORF">TMI583_LOCUS30294</name>
</gene>
<dbReference type="SMART" id="SM00233">
    <property type="entry name" value="PH"/>
    <property type="match status" value="1"/>
</dbReference>
<feature type="non-terminal residue" evidence="3">
    <location>
        <position position="1"/>
    </location>
</feature>
<dbReference type="EMBL" id="CAJNOK010020847">
    <property type="protein sequence ID" value="CAF1322833.1"/>
    <property type="molecule type" value="Genomic_DNA"/>
</dbReference>
<protein>
    <recommendedName>
        <fullName evidence="2">PH domain-containing protein</fullName>
    </recommendedName>
</protein>
<comment type="caution">
    <text evidence="3">The sequence shown here is derived from an EMBL/GenBank/DDBJ whole genome shotgun (WGS) entry which is preliminary data.</text>
</comment>
<feature type="domain" description="PH" evidence="2">
    <location>
        <begin position="334"/>
        <end position="436"/>
    </location>
</feature>
<feature type="non-terminal residue" evidence="3">
    <location>
        <position position="541"/>
    </location>
</feature>
<reference evidence="3" key="1">
    <citation type="submission" date="2021-02" db="EMBL/GenBank/DDBJ databases">
        <authorList>
            <person name="Nowell W R."/>
        </authorList>
    </citation>
    <scope>NUCLEOTIDE SEQUENCE</scope>
</reference>
<dbReference type="Gene3D" id="2.30.29.30">
    <property type="entry name" value="Pleckstrin-homology domain (PH domain)/Phosphotyrosine-binding domain (PTB)"/>
    <property type="match status" value="1"/>
</dbReference>
<sequence>LLVMEHSPTTSQNDSTDINYHLSLLTNNYQSKRKRSNSPINNVSNIGTLLLSSVKSEAASNDDKDIGDDNKSMKQSDTEQYQTIEDACIKKYPEMPADRIQKTVRNAVKVRKSNGPLDNKKQQTATTNPNLINQNNTSLISDSLRYTKLSDHSNDNDLQNMLDARLTSIINNASETDGVKSNKKLRNIHPSPNNNKNDIMHTSSSKNAITVGSSPSPSLNLDSDFLRHAFPQSFRPPDLTSYFSGGNSVFRPSFLQSTAPHPLHTVISSHSLTNGSQLPETSNIKSYSASKLKLNNVETGSLKTLVSAYREAATYLFRSADELETNVDEKMETWYSLSGYLSLKSIGALSLLLPSRRYWFAFNENQQTLQIFHTERDQITNKIPVESISIHRAGITLSPTEERLFIILTDNREYQLKADNHESLMIWLLGLQSKRDATEIQYKKSVIMEKDLISVQDPEEEHTNVYLYEEKKCRLDVNSSAVESRKMSVCSNKDLCESCSSIICSECRTIVQSKTSSTLNSLTSIQQQQHLIESCYRTGSS</sequence>
<dbReference type="Proteomes" id="UP000682733">
    <property type="component" value="Unassembled WGS sequence"/>
</dbReference>
<evidence type="ECO:0000313" key="5">
    <source>
        <dbReference type="Proteomes" id="UP000677228"/>
    </source>
</evidence>
<proteinExistence type="predicted"/>
<dbReference type="InterPro" id="IPR011993">
    <property type="entry name" value="PH-like_dom_sf"/>
</dbReference>
<evidence type="ECO:0000313" key="4">
    <source>
        <dbReference type="EMBL" id="CAF4133300.1"/>
    </source>
</evidence>
<feature type="compositionally biased region" description="Basic and acidic residues" evidence="1">
    <location>
        <begin position="61"/>
        <end position="77"/>
    </location>
</feature>